<accession>A0A3P6R744</accession>
<evidence type="ECO:0000313" key="2">
    <source>
        <dbReference type="EMBL" id="VDK49185.1"/>
    </source>
</evidence>
<keyword evidence="3" id="KW-1185">Reference proteome</keyword>
<dbReference type="AlphaFoldDB" id="A0A3P6R744"/>
<feature type="region of interest" description="Disordered" evidence="1">
    <location>
        <begin position="1"/>
        <end position="75"/>
    </location>
</feature>
<proteinExistence type="predicted"/>
<sequence length="75" mass="7965">MAAGDSADSDSDESPPKLYVNSINVRSSTSSPTPQEAAWSSGRSQPAAIQRKTSSRASRRRIVEKSNPMAPAFPS</sequence>
<protein>
    <submittedName>
        <fullName evidence="2">Uncharacterized protein</fullName>
    </submittedName>
</protein>
<dbReference type="Proteomes" id="UP000281553">
    <property type="component" value="Unassembled WGS sequence"/>
</dbReference>
<reference evidence="2 3" key="1">
    <citation type="submission" date="2018-11" db="EMBL/GenBank/DDBJ databases">
        <authorList>
            <consortium name="Pathogen Informatics"/>
        </authorList>
    </citation>
    <scope>NUCLEOTIDE SEQUENCE [LARGE SCALE GENOMIC DNA]</scope>
</reference>
<evidence type="ECO:0000256" key="1">
    <source>
        <dbReference type="SAM" id="MobiDB-lite"/>
    </source>
</evidence>
<name>A0A3P6R744_DIBLA</name>
<evidence type="ECO:0000313" key="3">
    <source>
        <dbReference type="Proteomes" id="UP000281553"/>
    </source>
</evidence>
<feature type="compositionally biased region" description="Polar residues" evidence="1">
    <location>
        <begin position="21"/>
        <end position="34"/>
    </location>
</feature>
<gene>
    <name evidence="2" type="ORF">DILT_LOCUS1707</name>
</gene>
<feature type="compositionally biased region" description="Basic residues" evidence="1">
    <location>
        <begin position="53"/>
        <end position="62"/>
    </location>
</feature>
<dbReference type="EMBL" id="UYRU01013520">
    <property type="protein sequence ID" value="VDK49185.1"/>
    <property type="molecule type" value="Genomic_DNA"/>
</dbReference>
<organism evidence="2 3">
    <name type="scientific">Dibothriocephalus latus</name>
    <name type="common">Fish tapeworm</name>
    <name type="synonym">Diphyllobothrium latum</name>
    <dbReference type="NCBI Taxonomy" id="60516"/>
    <lineage>
        <taxon>Eukaryota</taxon>
        <taxon>Metazoa</taxon>
        <taxon>Spiralia</taxon>
        <taxon>Lophotrochozoa</taxon>
        <taxon>Platyhelminthes</taxon>
        <taxon>Cestoda</taxon>
        <taxon>Eucestoda</taxon>
        <taxon>Diphyllobothriidea</taxon>
        <taxon>Diphyllobothriidae</taxon>
        <taxon>Dibothriocephalus</taxon>
    </lineage>
</organism>